<dbReference type="Pfam" id="PF00385">
    <property type="entry name" value="Chromo"/>
    <property type="match status" value="1"/>
</dbReference>
<dbReference type="FunFam" id="3.30.420.10:FF:000032">
    <property type="entry name" value="Retrovirus-related Pol polyprotein from transposon 297-like Protein"/>
    <property type="match status" value="1"/>
</dbReference>
<evidence type="ECO:0000256" key="1">
    <source>
        <dbReference type="ARBA" id="ARBA00004123"/>
    </source>
</evidence>
<keyword evidence="15" id="KW-0239">DNA-directed DNA polymerase</keyword>
<dbReference type="InterPro" id="IPR021109">
    <property type="entry name" value="Peptidase_aspartic_dom_sf"/>
</dbReference>
<dbReference type="PROSITE" id="PS50994">
    <property type="entry name" value="INTEGRASE"/>
    <property type="match status" value="1"/>
</dbReference>
<keyword evidence="20" id="KW-0863">Zinc-finger</keyword>
<dbReference type="Proteomes" id="UP000694569">
    <property type="component" value="Unplaced"/>
</dbReference>
<dbReference type="InterPro" id="IPR036875">
    <property type="entry name" value="Znf_CCHC_sf"/>
</dbReference>
<keyword evidence="10" id="KW-0255">Endonuclease</keyword>
<evidence type="ECO:0000256" key="15">
    <source>
        <dbReference type="ARBA" id="ARBA00022932"/>
    </source>
</evidence>
<dbReference type="PANTHER" id="PTHR37984">
    <property type="entry name" value="PROTEIN CBG26694"/>
    <property type="match status" value="1"/>
</dbReference>
<dbReference type="EC" id="3.1.26.4" evidence="3"/>
<dbReference type="InterPro" id="IPR050951">
    <property type="entry name" value="Retrovirus_Pol_polyprotein"/>
</dbReference>
<evidence type="ECO:0000313" key="25">
    <source>
        <dbReference type="Ensembl" id="ENSLLEP00000019167.1"/>
    </source>
</evidence>
<dbReference type="InterPro" id="IPR036397">
    <property type="entry name" value="RNaseH_sf"/>
</dbReference>
<keyword evidence="13" id="KW-0229">DNA integration</keyword>
<evidence type="ECO:0000256" key="6">
    <source>
        <dbReference type="ARBA" id="ARBA00022695"/>
    </source>
</evidence>
<dbReference type="GO" id="GO:0006310">
    <property type="term" value="P:DNA recombination"/>
    <property type="evidence" value="ECO:0007669"/>
    <property type="project" value="UniProtKB-KW"/>
</dbReference>
<dbReference type="GO" id="GO:0003964">
    <property type="term" value="F:RNA-directed DNA polymerase activity"/>
    <property type="evidence" value="ECO:0007669"/>
    <property type="project" value="UniProtKB-KW"/>
</dbReference>
<evidence type="ECO:0000256" key="4">
    <source>
        <dbReference type="ARBA" id="ARBA00022670"/>
    </source>
</evidence>
<dbReference type="SUPFAM" id="SSF54160">
    <property type="entry name" value="Chromo domain-like"/>
    <property type="match status" value="1"/>
</dbReference>
<dbReference type="GO" id="GO:0006508">
    <property type="term" value="P:proteolysis"/>
    <property type="evidence" value="ECO:0007669"/>
    <property type="project" value="UniProtKB-KW"/>
</dbReference>
<evidence type="ECO:0000313" key="26">
    <source>
        <dbReference type="Proteomes" id="UP000694569"/>
    </source>
</evidence>
<dbReference type="SUPFAM" id="SSF56672">
    <property type="entry name" value="DNA/RNA polymerases"/>
    <property type="match status" value="1"/>
</dbReference>
<evidence type="ECO:0000256" key="17">
    <source>
        <dbReference type="ARBA" id="ARBA00023172"/>
    </source>
</evidence>
<dbReference type="FunFam" id="1.10.340.70:FF:000001">
    <property type="entry name" value="Retrovirus-related Pol polyprotein from transposon gypsy-like Protein"/>
    <property type="match status" value="1"/>
</dbReference>
<dbReference type="InterPro" id="IPR001584">
    <property type="entry name" value="Integrase_cat-core"/>
</dbReference>
<dbReference type="PROSITE" id="PS50013">
    <property type="entry name" value="CHROMO_2"/>
    <property type="match status" value="1"/>
</dbReference>
<dbReference type="PANTHER" id="PTHR37984:SF5">
    <property type="entry name" value="PROTEIN NYNRIN-LIKE"/>
    <property type="match status" value="1"/>
</dbReference>
<dbReference type="CDD" id="cd18975">
    <property type="entry name" value="CD_MarY1_POL_like"/>
    <property type="match status" value="1"/>
</dbReference>
<keyword evidence="14" id="KW-0695">RNA-directed DNA polymerase</keyword>
<dbReference type="InterPro" id="IPR005162">
    <property type="entry name" value="Retrotrans_gag_dom"/>
</dbReference>
<dbReference type="InterPro" id="IPR041577">
    <property type="entry name" value="RT_RNaseH_2"/>
</dbReference>
<evidence type="ECO:0000259" key="22">
    <source>
        <dbReference type="PROSITE" id="PS50158"/>
    </source>
</evidence>
<keyword evidence="11" id="KW-0378">Hydrolase</keyword>
<evidence type="ECO:0000256" key="19">
    <source>
        <dbReference type="ARBA" id="ARBA00039658"/>
    </source>
</evidence>
<dbReference type="FunFam" id="3.10.20.370:FF:000001">
    <property type="entry name" value="Retrovirus-related Pol polyprotein from transposon 17.6-like protein"/>
    <property type="match status" value="1"/>
</dbReference>
<dbReference type="Ensembl" id="ENSLLET00000019921.1">
    <property type="protein sequence ID" value="ENSLLEP00000019167.1"/>
    <property type="gene ID" value="ENSLLEG00000012158.1"/>
</dbReference>
<dbReference type="GeneTree" id="ENSGT01040000240511"/>
<dbReference type="GO" id="GO:0003887">
    <property type="term" value="F:DNA-directed DNA polymerase activity"/>
    <property type="evidence" value="ECO:0007669"/>
    <property type="project" value="UniProtKB-KW"/>
</dbReference>
<dbReference type="Pfam" id="PF24626">
    <property type="entry name" value="SH3_Tf2-1"/>
    <property type="match status" value="1"/>
</dbReference>
<evidence type="ECO:0000256" key="10">
    <source>
        <dbReference type="ARBA" id="ARBA00022759"/>
    </source>
</evidence>
<evidence type="ECO:0000256" key="14">
    <source>
        <dbReference type="ARBA" id="ARBA00022918"/>
    </source>
</evidence>
<keyword evidence="6" id="KW-0548">Nucleotidyltransferase</keyword>
<name>A0A8C5MZ13_9ANUR</name>
<evidence type="ECO:0000256" key="20">
    <source>
        <dbReference type="PROSITE-ProRule" id="PRU00047"/>
    </source>
</evidence>
<keyword evidence="8" id="KW-0479">Metal-binding</keyword>
<comment type="subcellular location">
    <subcellularLocation>
        <location evidence="1">Nucleus</location>
    </subcellularLocation>
</comment>
<dbReference type="SUPFAM" id="SSF53098">
    <property type="entry name" value="Ribonuclease H-like"/>
    <property type="match status" value="1"/>
</dbReference>
<dbReference type="GO" id="GO:0005634">
    <property type="term" value="C:nucleus"/>
    <property type="evidence" value="ECO:0007669"/>
    <property type="project" value="UniProtKB-SubCell"/>
</dbReference>
<evidence type="ECO:0000256" key="3">
    <source>
        <dbReference type="ARBA" id="ARBA00012180"/>
    </source>
</evidence>
<evidence type="ECO:0000256" key="5">
    <source>
        <dbReference type="ARBA" id="ARBA00022679"/>
    </source>
</evidence>
<dbReference type="CDD" id="cd01647">
    <property type="entry name" value="RT_LTR"/>
    <property type="match status" value="1"/>
</dbReference>
<dbReference type="FunFam" id="3.30.70.270:FF:000020">
    <property type="entry name" value="Transposon Tf2-6 polyprotein-like Protein"/>
    <property type="match status" value="1"/>
</dbReference>
<comment type="similarity">
    <text evidence="2">Belongs to the beta type-B retroviral polymerase family. HERV class-II K(HML-2) pol subfamily.</text>
</comment>
<evidence type="ECO:0000256" key="2">
    <source>
        <dbReference type="ARBA" id="ARBA00010879"/>
    </source>
</evidence>
<dbReference type="InterPro" id="IPR000953">
    <property type="entry name" value="Chromo/chromo_shadow_dom"/>
</dbReference>
<dbReference type="InterPro" id="IPR012337">
    <property type="entry name" value="RNaseH-like_sf"/>
</dbReference>
<dbReference type="Pfam" id="PF00665">
    <property type="entry name" value="rve"/>
    <property type="match status" value="1"/>
</dbReference>
<reference evidence="25" key="1">
    <citation type="submission" date="2025-08" db="UniProtKB">
        <authorList>
            <consortium name="Ensembl"/>
        </authorList>
    </citation>
    <scope>IDENTIFICATION</scope>
</reference>
<keyword evidence="9" id="KW-0064">Aspartyl protease</keyword>
<evidence type="ECO:0000256" key="18">
    <source>
        <dbReference type="ARBA" id="ARBA00023268"/>
    </source>
</evidence>
<dbReference type="PROSITE" id="PS50878">
    <property type="entry name" value="RT_POL"/>
    <property type="match status" value="1"/>
</dbReference>
<accession>A0A8C5MZ13</accession>
<dbReference type="Pfam" id="PF17919">
    <property type="entry name" value="RT_RNaseH_2"/>
    <property type="match status" value="1"/>
</dbReference>
<dbReference type="SUPFAM" id="SSF57756">
    <property type="entry name" value="Retrovirus zinc finger-like domains"/>
    <property type="match status" value="1"/>
</dbReference>
<keyword evidence="5" id="KW-0808">Transferase</keyword>
<evidence type="ECO:0000256" key="8">
    <source>
        <dbReference type="ARBA" id="ARBA00022723"/>
    </source>
</evidence>
<dbReference type="InterPro" id="IPR043128">
    <property type="entry name" value="Rev_trsase/Diguanyl_cyclase"/>
</dbReference>
<dbReference type="GO" id="GO:0008270">
    <property type="term" value="F:zinc ion binding"/>
    <property type="evidence" value="ECO:0007669"/>
    <property type="project" value="UniProtKB-KW"/>
</dbReference>
<dbReference type="InterPro" id="IPR001878">
    <property type="entry name" value="Znf_CCHC"/>
</dbReference>
<keyword evidence="4" id="KW-0645">Protease</keyword>
<dbReference type="GO" id="GO:0015074">
    <property type="term" value="P:DNA integration"/>
    <property type="evidence" value="ECO:0007669"/>
    <property type="project" value="UniProtKB-KW"/>
</dbReference>
<dbReference type="OrthoDB" id="9445845at2759"/>
<dbReference type="GO" id="GO:0004190">
    <property type="term" value="F:aspartic-type endopeptidase activity"/>
    <property type="evidence" value="ECO:0007669"/>
    <property type="project" value="UniProtKB-KW"/>
</dbReference>
<dbReference type="Gene3D" id="3.30.70.270">
    <property type="match status" value="2"/>
</dbReference>
<dbReference type="SMART" id="SM00298">
    <property type="entry name" value="CHROMO"/>
    <property type="match status" value="1"/>
</dbReference>
<feature type="domain" description="Integrase catalytic" evidence="24">
    <location>
        <begin position="1071"/>
        <end position="1230"/>
    </location>
</feature>
<dbReference type="PROSITE" id="PS50158">
    <property type="entry name" value="ZF_CCHC"/>
    <property type="match status" value="1"/>
</dbReference>
<dbReference type="CDD" id="cd00303">
    <property type="entry name" value="retropepsin_like"/>
    <property type="match status" value="1"/>
</dbReference>
<dbReference type="Pfam" id="PF03732">
    <property type="entry name" value="Retrotrans_gag"/>
    <property type="match status" value="1"/>
</dbReference>
<keyword evidence="16" id="KW-0238">DNA-binding</keyword>
<keyword evidence="17" id="KW-0233">DNA recombination</keyword>
<dbReference type="InterPro" id="IPR043502">
    <property type="entry name" value="DNA/RNA_pol_sf"/>
</dbReference>
<feature type="domain" description="Chromo" evidence="21">
    <location>
        <begin position="1372"/>
        <end position="1430"/>
    </location>
</feature>
<evidence type="ECO:0000259" key="24">
    <source>
        <dbReference type="PROSITE" id="PS50994"/>
    </source>
</evidence>
<dbReference type="Gene3D" id="3.10.10.10">
    <property type="entry name" value="HIV Type 1 Reverse Transcriptase, subunit A, domain 1"/>
    <property type="match status" value="1"/>
</dbReference>
<dbReference type="GO" id="GO:0003677">
    <property type="term" value="F:DNA binding"/>
    <property type="evidence" value="ECO:0007669"/>
    <property type="project" value="UniProtKB-KW"/>
</dbReference>
<feature type="domain" description="Reverse transcriptase" evidence="23">
    <location>
        <begin position="544"/>
        <end position="723"/>
    </location>
</feature>
<dbReference type="Gene3D" id="3.30.420.10">
    <property type="entry name" value="Ribonuclease H-like superfamily/Ribonuclease H"/>
    <property type="match status" value="1"/>
</dbReference>
<dbReference type="Gene3D" id="2.40.70.10">
    <property type="entry name" value="Acid Proteases"/>
    <property type="match status" value="1"/>
</dbReference>
<dbReference type="InterPro" id="IPR056924">
    <property type="entry name" value="SH3_Tf2-1"/>
</dbReference>
<dbReference type="InterPro" id="IPR041588">
    <property type="entry name" value="Integrase_H2C2"/>
</dbReference>
<evidence type="ECO:0000256" key="16">
    <source>
        <dbReference type="ARBA" id="ARBA00023125"/>
    </source>
</evidence>
<keyword evidence="20" id="KW-0862">Zinc</keyword>
<dbReference type="CDD" id="cd09274">
    <property type="entry name" value="RNase_HI_RT_Ty3"/>
    <property type="match status" value="1"/>
</dbReference>
<dbReference type="InterPro" id="IPR016197">
    <property type="entry name" value="Chromo-like_dom_sf"/>
</dbReference>
<dbReference type="GO" id="GO:0004523">
    <property type="term" value="F:RNA-DNA hybrid ribonuclease activity"/>
    <property type="evidence" value="ECO:0007669"/>
    <property type="project" value="UniProtKB-EC"/>
</dbReference>
<protein>
    <recommendedName>
        <fullName evidence="19">Gypsy retrotransposon integrase-like protein 1</fullName>
        <ecNumber evidence="3">3.1.26.4</ecNumber>
    </recommendedName>
</protein>
<evidence type="ECO:0000256" key="13">
    <source>
        <dbReference type="ARBA" id="ARBA00022908"/>
    </source>
</evidence>
<dbReference type="Gene3D" id="1.10.340.70">
    <property type="match status" value="1"/>
</dbReference>
<keyword evidence="26" id="KW-1185">Reference proteome</keyword>
<evidence type="ECO:0000256" key="9">
    <source>
        <dbReference type="ARBA" id="ARBA00022750"/>
    </source>
</evidence>
<evidence type="ECO:0000259" key="21">
    <source>
        <dbReference type="PROSITE" id="PS50013"/>
    </source>
</evidence>
<reference evidence="25" key="2">
    <citation type="submission" date="2025-09" db="UniProtKB">
        <authorList>
            <consortium name="Ensembl"/>
        </authorList>
    </citation>
    <scope>IDENTIFICATION</scope>
</reference>
<keyword evidence="12" id="KW-0460">Magnesium</keyword>
<proteinExistence type="inferred from homology"/>
<dbReference type="Pfam" id="PF00078">
    <property type="entry name" value="RVT_1"/>
    <property type="match status" value="1"/>
</dbReference>
<evidence type="ECO:0000256" key="12">
    <source>
        <dbReference type="ARBA" id="ARBA00022842"/>
    </source>
</evidence>
<evidence type="ECO:0000256" key="11">
    <source>
        <dbReference type="ARBA" id="ARBA00022801"/>
    </source>
</evidence>
<sequence length="1468" mass="167487">MEPADLAEALSTITDQLASLAQTVQDLQRNQVAIQTTQAQLTTRLAAATPLPGTTAMINTPSFHPIAGSAEPYVSPPEKFNGDRSKFRCFIISCTIMFSLQPLTYSTDFARINTVISLLTEKPQCWAHHLIHVNSPILSNWNSFLQALEEMYDDPHRLESAAQALSNLKQGRRDVEDYITEFKHLALDSEWNEPALLAQFKSGLAEHIKDELARAEKPTSIESMMTVCTQVDRRFRERRAERAATFHPPIHKRPPQLAVMQPTPLPALHTPEEPMQINVIRGPLTDNERARRRSLGLCMYCGRSGHQLRECREKPEHRRGKTSPLFYAMSIKNINGYISTHLTIPVSLQWKDDHANLNAMIDSGASGCFIDQTLVSILRIPFVTKQHSVALQLLDGSPLKTGPITKETIPLSVSIGTQHKESFSFDIVSSPAFPLIFGLPWLRKNNPYIDWERGTLTLNLPKQKTSTVIPYNTSLTATAATTLPEIYEEYSDVFQSTGTDTLPPHRVYDCPIDLYPGSPIPFGRVYPLSEPELKVLKEYIDENLTKGFIRPSTSPAGAPIFFVGKKDGGLRPCIDYRALNNITIKNKYPLPLITELMDRLKDAKYFTKLDLKGAYNLVRIKSGHEWKTAFRSRYGHYEYLVMPYGLCNAPATFQRFLNDIFREILDVYVIIYLDDILIFSSSLSEHQDHVTSVLKKLRENKLYGKLEKCIFNSQAIEFLGFIITPGNIQMDKTKTKAIEEWPIPANRKGVQCFLGFCNFYRKFIRNFSSIVKPLNELTRITIPFSWNSQAQKAFEKLKEHFVTAPILSLPDPSTPYSIEVDASNYAIGAVLSQKVGDKQILHPVAYFSRTLTAPERNYDVGDRELLAIKMSLEEWRHLLEGSEFPITIFTDHKNLEYLQKAKRLKPRQARWALFFCRFNLHITHRPGNKNGKADALSRMNFVQLPDEDEYILPKSCFVTRTSSIWDTIKLYSNDIKDTISHIPLQKKNGYIFRNNRIVVPQEARLHVLQYFHDTTIGGHTGFHKTLEVIKRSFWWPYMKKEIRAYVHHCPTCLQTKPLHTLPQGLLQPLPIPKSPWTDISMDFITELPMSSDCNTIMVIVDRFSKMAHFIPVKSIPSATETAHLFIKNVFSLHGLPETIITDRGTQFTSRFWSAFCKCLHIQNNLSTAFHPQTNGQTERVNGILEQYLRCFITHLQNDWIQYIPIAEFTYNNQKHSSTGMSPFFVNHGRHPIMLPGSPILGDVPSTNERIRNILDVYKTVHAVLLRAQYRYKTFADRRRCPAPVYKVGDKAWLSTRHLKVEYPSKKLGLRYIGPFPIIQVVSSSAIKLLLPVSYKIHPVFHVSLLKPAYDDPFPGRLPCKPGPISMSDEETYEIKEILDSRLRRGHLEYLIRWKGYGSQDDSWIPAVEVSAPRLIRRFHQLHPSRPQRGRLVGGFCHVPLLASAALPVADWTPGNSWAPRSVHAEETL</sequence>
<evidence type="ECO:0000259" key="23">
    <source>
        <dbReference type="PROSITE" id="PS50878"/>
    </source>
</evidence>
<dbReference type="Gene3D" id="2.40.50.40">
    <property type="match status" value="1"/>
</dbReference>
<feature type="domain" description="CCHC-type" evidence="22">
    <location>
        <begin position="298"/>
        <end position="313"/>
    </location>
</feature>
<keyword evidence="18" id="KW-0511">Multifunctional enzyme</keyword>
<dbReference type="Pfam" id="PF17921">
    <property type="entry name" value="Integrase_H2C2"/>
    <property type="match status" value="1"/>
</dbReference>
<dbReference type="InterPro" id="IPR000477">
    <property type="entry name" value="RT_dom"/>
</dbReference>
<dbReference type="InterPro" id="IPR023780">
    <property type="entry name" value="Chromo_domain"/>
</dbReference>
<keyword evidence="7" id="KW-0540">Nuclease</keyword>
<organism evidence="25 26">
    <name type="scientific">Leptobrachium leishanense</name>
    <name type="common">Leishan spiny toad</name>
    <dbReference type="NCBI Taxonomy" id="445787"/>
    <lineage>
        <taxon>Eukaryota</taxon>
        <taxon>Metazoa</taxon>
        <taxon>Chordata</taxon>
        <taxon>Craniata</taxon>
        <taxon>Vertebrata</taxon>
        <taxon>Euteleostomi</taxon>
        <taxon>Amphibia</taxon>
        <taxon>Batrachia</taxon>
        <taxon>Anura</taxon>
        <taxon>Pelobatoidea</taxon>
        <taxon>Megophryidae</taxon>
        <taxon>Leptobrachium</taxon>
    </lineage>
</organism>
<evidence type="ECO:0000256" key="7">
    <source>
        <dbReference type="ARBA" id="ARBA00022722"/>
    </source>
</evidence>